<name>A0A3E5BB20_9BACE</name>
<organism evidence="2 3">
    <name type="scientific">Bacteroides oleiciplenus</name>
    <dbReference type="NCBI Taxonomy" id="626931"/>
    <lineage>
        <taxon>Bacteria</taxon>
        <taxon>Pseudomonadati</taxon>
        <taxon>Bacteroidota</taxon>
        <taxon>Bacteroidia</taxon>
        <taxon>Bacteroidales</taxon>
        <taxon>Bacteroidaceae</taxon>
        <taxon>Bacteroides</taxon>
    </lineage>
</organism>
<dbReference type="EMBL" id="QSUL01000008">
    <property type="protein sequence ID" value="RGN34733.1"/>
    <property type="molecule type" value="Genomic_DNA"/>
</dbReference>
<dbReference type="InterPro" id="IPR032627">
    <property type="entry name" value="DUF4876"/>
</dbReference>
<proteinExistence type="predicted"/>
<evidence type="ECO:0000313" key="2">
    <source>
        <dbReference type="EMBL" id="RGN34733.1"/>
    </source>
</evidence>
<feature type="chain" id="PRO_5017535495" evidence="1">
    <location>
        <begin position="22"/>
        <end position="437"/>
    </location>
</feature>
<keyword evidence="1" id="KW-0732">Signal</keyword>
<dbReference type="AlphaFoldDB" id="A0A3E5BB20"/>
<sequence length="437" mass="48147">MMKKVKYFALVLLLAGGFAMTGCSDDDVATTQVDMGLNVINSIGNDLTVKTGTYTFTNISTGLETRVDYTSTLTRAAAQSTLATLTDGLYNVTFIGTATYSYTETQIVTNEDGEEETVEVTKTADVDIQGAKQNIEVKGGTVSLDLPVYVLNKDEKGNFVIAEVFAAGTLNAETNKQYNGDQYIRIHNNSSETLYADGLVLLESKFLTVTKWDYTPNIMEEAMTVQVIAMIPGNGTDYPVLPGESITICDNAMNHKEANPGSADLSKADFEWYTQSTSTSNPDIDNPDVPNLDMMYNYTKTVWVLAKQGNRAYAIGRLPAGMTSEQYLENYTYDYTYTLATGNQSKVFTEYKFPNSWIIDAVNMSPKNKYVWNVTSMALDMGYTYIGVNSTIAENYGKAVVRRTAYTTEDGRKVLQDTNNSSVDFEPSVRATLLPAQ</sequence>
<gene>
    <name evidence="2" type="ORF">DXB65_13550</name>
</gene>
<dbReference type="Proteomes" id="UP000260983">
    <property type="component" value="Unassembled WGS sequence"/>
</dbReference>
<reference evidence="2 3" key="1">
    <citation type="submission" date="2018-08" db="EMBL/GenBank/DDBJ databases">
        <title>A genome reference for cultivated species of the human gut microbiota.</title>
        <authorList>
            <person name="Zou Y."/>
            <person name="Xue W."/>
            <person name="Luo G."/>
        </authorList>
    </citation>
    <scope>NUCLEOTIDE SEQUENCE [LARGE SCALE GENOMIC DNA]</scope>
    <source>
        <strain evidence="2 3">OM05-15BH</strain>
    </source>
</reference>
<comment type="caution">
    <text evidence="2">The sequence shown here is derived from an EMBL/GenBank/DDBJ whole genome shotgun (WGS) entry which is preliminary data.</text>
</comment>
<evidence type="ECO:0000313" key="3">
    <source>
        <dbReference type="Proteomes" id="UP000260983"/>
    </source>
</evidence>
<protein>
    <submittedName>
        <fullName evidence="2">DUF4876 domain-containing protein</fullName>
    </submittedName>
</protein>
<accession>A0A3E5BB20</accession>
<dbReference type="RefSeq" id="WP_117724573.1">
    <property type="nucleotide sequence ID" value="NZ_QSUL01000008.1"/>
</dbReference>
<evidence type="ECO:0000256" key="1">
    <source>
        <dbReference type="SAM" id="SignalP"/>
    </source>
</evidence>
<dbReference type="PROSITE" id="PS51257">
    <property type="entry name" value="PROKAR_LIPOPROTEIN"/>
    <property type="match status" value="1"/>
</dbReference>
<feature type="signal peptide" evidence="1">
    <location>
        <begin position="1"/>
        <end position="21"/>
    </location>
</feature>
<dbReference type="Pfam" id="PF16215">
    <property type="entry name" value="DUF4876"/>
    <property type="match status" value="1"/>
</dbReference>